<dbReference type="Gene3D" id="3.40.50.2300">
    <property type="match status" value="1"/>
</dbReference>
<keyword evidence="1" id="KW-0597">Phosphoprotein</keyword>
<dbReference type="PROSITE" id="PS50110">
    <property type="entry name" value="RESPONSE_REGULATORY"/>
    <property type="match status" value="1"/>
</dbReference>
<name>A0A1W1UEU8_9BACT</name>
<evidence type="ECO:0000313" key="3">
    <source>
        <dbReference type="EMBL" id="SMB79553.1"/>
    </source>
</evidence>
<dbReference type="Proteomes" id="UP000192266">
    <property type="component" value="Unassembled WGS sequence"/>
</dbReference>
<keyword evidence="4" id="KW-1185">Reference proteome</keyword>
<dbReference type="Pfam" id="PF00072">
    <property type="entry name" value="Response_reg"/>
    <property type="match status" value="1"/>
</dbReference>
<dbReference type="OrthoDB" id="5520457at2"/>
<accession>A0A1W1UEU8</accession>
<feature type="domain" description="Response regulatory" evidence="2">
    <location>
        <begin position="2"/>
        <end position="133"/>
    </location>
</feature>
<dbReference type="InterPro" id="IPR011006">
    <property type="entry name" value="CheY-like_superfamily"/>
</dbReference>
<dbReference type="AlphaFoldDB" id="A0A1W1UEU8"/>
<sequence>MELLLIEDNEHKSLRIQEFLNNALKNTKVTTASSVQAGLQKIRASAPDLILLDMSLPAFTYTNNDNGFQHSSYAGKDILEYLDSFEINIPVIVITAFTTFGEQKNALTLEELDSVFVKDYPEYYIGSVWYSSLEDGWKSKLLTLINSTQRENN</sequence>
<dbReference type="STRING" id="645990.SAMN00120144_4114"/>
<reference evidence="3 4" key="1">
    <citation type="submission" date="2017-04" db="EMBL/GenBank/DDBJ databases">
        <authorList>
            <person name="Afonso C.L."/>
            <person name="Miller P.J."/>
            <person name="Scott M.A."/>
            <person name="Spackman E."/>
            <person name="Goraichik I."/>
            <person name="Dimitrov K.M."/>
            <person name="Suarez D.L."/>
            <person name="Swayne D.E."/>
        </authorList>
    </citation>
    <scope>NUCLEOTIDE SEQUENCE [LARGE SCALE GENOMIC DNA]</scope>
    <source>
        <strain evidence="3 4">DSM 11622</strain>
    </source>
</reference>
<evidence type="ECO:0000256" key="1">
    <source>
        <dbReference type="PROSITE-ProRule" id="PRU00169"/>
    </source>
</evidence>
<gene>
    <name evidence="3" type="ORF">SAMN00120144_4114</name>
</gene>
<dbReference type="GO" id="GO:0000160">
    <property type="term" value="P:phosphorelay signal transduction system"/>
    <property type="evidence" value="ECO:0007669"/>
    <property type="project" value="InterPro"/>
</dbReference>
<dbReference type="EMBL" id="FWWW01000009">
    <property type="protein sequence ID" value="SMB79553.1"/>
    <property type="molecule type" value="Genomic_DNA"/>
</dbReference>
<organism evidence="3 4">
    <name type="scientific">Hymenobacter roseosalivarius DSM 11622</name>
    <dbReference type="NCBI Taxonomy" id="645990"/>
    <lineage>
        <taxon>Bacteria</taxon>
        <taxon>Pseudomonadati</taxon>
        <taxon>Bacteroidota</taxon>
        <taxon>Cytophagia</taxon>
        <taxon>Cytophagales</taxon>
        <taxon>Hymenobacteraceae</taxon>
        <taxon>Hymenobacter</taxon>
    </lineage>
</organism>
<dbReference type="CDD" id="cd00156">
    <property type="entry name" value="REC"/>
    <property type="match status" value="1"/>
</dbReference>
<dbReference type="SUPFAM" id="SSF52172">
    <property type="entry name" value="CheY-like"/>
    <property type="match status" value="1"/>
</dbReference>
<proteinExistence type="predicted"/>
<evidence type="ECO:0000259" key="2">
    <source>
        <dbReference type="PROSITE" id="PS50110"/>
    </source>
</evidence>
<dbReference type="InterPro" id="IPR001789">
    <property type="entry name" value="Sig_transdc_resp-reg_receiver"/>
</dbReference>
<feature type="modified residue" description="4-aspartylphosphate" evidence="1">
    <location>
        <position position="53"/>
    </location>
</feature>
<evidence type="ECO:0000313" key="4">
    <source>
        <dbReference type="Proteomes" id="UP000192266"/>
    </source>
</evidence>
<dbReference type="RefSeq" id="WP_084443067.1">
    <property type="nucleotide sequence ID" value="NZ_FWWW01000009.1"/>
</dbReference>
<protein>
    <submittedName>
        <fullName evidence="3">Response regulator receiver protein</fullName>
    </submittedName>
</protein>